<keyword evidence="1" id="KW-0732">Signal</keyword>
<evidence type="ECO:0000256" key="1">
    <source>
        <dbReference type="SAM" id="SignalP"/>
    </source>
</evidence>
<name>A0A6A6TM27_9PLEO</name>
<accession>A0A6A6TM27</accession>
<proteinExistence type="predicted"/>
<evidence type="ECO:0000313" key="2">
    <source>
        <dbReference type="EMBL" id="KAF2660381.1"/>
    </source>
</evidence>
<feature type="signal peptide" evidence="1">
    <location>
        <begin position="1"/>
        <end position="21"/>
    </location>
</feature>
<sequence>MKYLGCWTLLLPCMIGFGVHASSTSQPRRFCGGYQCRGKQGNKAREILTPPVEAPDAQILETRDSAADISGRYVHRSHIRGASLCTFKNETVQGCDSGVSSSWHDTTHFQFPDNITGIHLVEGNDRMNATYPTRDDKADITENSYTIKPTDPTNWKELKVEVQSGKLDGQTPLQFTYGDCTFKEPTNNGKGDVSCNGAAFCNRGGWKDEAKHPECPSSAPDARDARVHSTDCYFPCL</sequence>
<organism evidence="2 3">
    <name type="scientific">Lophiostoma macrostomum CBS 122681</name>
    <dbReference type="NCBI Taxonomy" id="1314788"/>
    <lineage>
        <taxon>Eukaryota</taxon>
        <taxon>Fungi</taxon>
        <taxon>Dikarya</taxon>
        <taxon>Ascomycota</taxon>
        <taxon>Pezizomycotina</taxon>
        <taxon>Dothideomycetes</taxon>
        <taxon>Pleosporomycetidae</taxon>
        <taxon>Pleosporales</taxon>
        <taxon>Lophiostomataceae</taxon>
        <taxon>Lophiostoma</taxon>
    </lineage>
</organism>
<evidence type="ECO:0000313" key="3">
    <source>
        <dbReference type="Proteomes" id="UP000799324"/>
    </source>
</evidence>
<keyword evidence="3" id="KW-1185">Reference proteome</keyword>
<gene>
    <name evidence="2" type="ORF">K491DRAFT_728559</name>
</gene>
<dbReference type="EMBL" id="MU004300">
    <property type="protein sequence ID" value="KAF2660381.1"/>
    <property type="molecule type" value="Genomic_DNA"/>
</dbReference>
<reference evidence="2" key="1">
    <citation type="journal article" date="2020" name="Stud. Mycol.">
        <title>101 Dothideomycetes genomes: a test case for predicting lifestyles and emergence of pathogens.</title>
        <authorList>
            <person name="Haridas S."/>
            <person name="Albert R."/>
            <person name="Binder M."/>
            <person name="Bloem J."/>
            <person name="Labutti K."/>
            <person name="Salamov A."/>
            <person name="Andreopoulos B."/>
            <person name="Baker S."/>
            <person name="Barry K."/>
            <person name="Bills G."/>
            <person name="Bluhm B."/>
            <person name="Cannon C."/>
            <person name="Castanera R."/>
            <person name="Culley D."/>
            <person name="Daum C."/>
            <person name="Ezra D."/>
            <person name="Gonzalez J."/>
            <person name="Henrissat B."/>
            <person name="Kuo A."/>
            <person name="Liang C."/>
            <person name="Lipzen A."/>
            <person name="Lutzoni F."/>
            <person name="Magnuson J."/>
            <person name="Mondo S."/>
            <person name="Nolan M."/>
            <person name="Ohm R."/>
            <person name="Pangilinan J."/>
            <person name="Park H.-J."/>
            <person name="Ramirez L."/>
            <person name="Alfaro M."/>
            <person name="Sun H."/>
            <person name="Tritt A."/>
            <person name="Yoshinaga Y."/>
            <person name="Zwiers L.-H."/>
            <person name="Turgeon B."/>
            <person name="Goodwin S."/>
            <person name="Spatafora J."/>
            <person name="Crous P."/>
            <person name="Grigoriev I."/>
        </authorList>
    </citation>
    <scope>NUCLEOTIDE SEQUENCE</scope>
    <source>
        <strain evidence="2">CBS 122681</strain>
    </source>
</reference>
<dbReference type="Proteomes" id="UP000799324">
    <property type="component" value="Unassembled WGS sequence"/>
</dbReference>
<protein>
    <submittedName>
        <fullName evidence="2">Uncharacterized protein</fullName>
    </submittedName>
</protein>
<dbReference type="AlphaFoldDB" id="A0A6A6TM27"/>
<feature type="chain" id="PRO_5025373095" evidence="1">
    <location>
        <begin position="22"/>
        <end position="237"/>
    </location>
</feature>